<evidence type="ECO:0000256" key="2">
    <source>
        <dbReference type="ARBA" id="ARBA00022553"/>
    </source>
</evidence>
<evidence type="ECO:0000256" key="3">
    <source>
        <dbReference type="ARBA" id="ARBA00022763"/>
    </source>
</evidence>
<dbReference type="GeneID" id="115944848"/>
<feature type="compositionally biased region" description="Polar residues" evidence="6">
    <location>
        <begin position="256"/>
        <end position="270"/>
    </location>
</feature>
<feature type="region of interest" description="Disordered" evidence="6">
    <location>
        <begin position="1"/>
        <end position="73"/>
    </location>
</feature>
<feature type="compositionally biased region" description="Polar residues" evidence="6">
    <location>
        <begin position="442"/>
        <end position="461"/>
    </location>
</feature>
<evidence type="ECO:0000256" key="1">
    <source>
        <dbReference type="ARBA" id="ARBA00004123"/>
    </source>
</evidence>
<feature type="compositionally biased region" description="Polar residues" evidence="6">
    <location>
        <begin position="342"/>
        <end position="361"/>
    </location>
</feature>
<evidence type="ECO:0000313" key="7">
    <source>
        <dbReference type="Proteomes" id="UP000245341"/>
    </source>
</evidence>
<evidence type="ECO:0000256" key="6">
    <source>
        <dbReference type="SAM" id="MobiDB-lite"/>
    </source>
</evidence>
<feature type="compositionally biased region" description="Basic and acidic residues" evidence="6">
    <location>
        <begin position="1"/>
        <end position="15"/>
    </location>
</feature>
<dbReference type="InterPro" id="IPR051579">
    <property type="entry name" value="DDR_Transcriptional_Reg"/>
</dbReference>
<evidence type="ECO:0000256" key="4">
    <source>
        <dbReference type="ARBA" id="ARBA00023204"/>
    </source>
</evidence>
<name>A0A7F8RUV8_LEPWE</name>
<keyword evidence="2" id="KW-0597">Phosphoprotein</keyword>
<feature type="region of interest" description="Disordered" evidence="6">
    <location>
        <begin position="839"/>
        <end position="921"/>
    </location>
</feature>
<keyword evidence="3" id="KW-0227">DNA damage</keyword>
<keyword evidence="4" id="KW-0234">DNA repair</keyword>
<feature type="compositionally biased region" description="Basic and acidic residues" evidence="6">
    <location>
        <begin position="125"/>
        <end position="147"/>
    </location>
</feature>
<feature type="compositionally biased region" description="Polar residues" evidence="6">
    <location>
        <begin position="622"/>
        <end position="631"/>
    </location>
</feature>
<dbReference type="PANTHER" id="PTHR23196">
    <property type="entry name" value="PAX TRANSCRIPTION ACTIVATION DOMAIN INTERACTING PROTEIN"/>
    <property type="match status" value="1"/>
</dbReference>
<dbReference type="PANTHER" id="PTHR23196:SF34">
    <property type="entry name" value="MEDIATOR OF DNA DAMAGE CHECKPOINT PROTEIN 1"/>
    <property type="match status" value="1"/>
</dbReference>
<feature type="compositionally biased region" description="Basic residues" evidence="6">
    <location>
        <begin position="278"/>
        <end position="288"/>
    </location>
</feature>
<protein>
    <submittedName>
        <fullName evidence="8">Mediator of DNA damage checkpoint protein 1</fullName>
    </submittedName>
</protein>
<keyword evidence="5" id="KW-0539">Nucleus</keyword>
<feature type="compositionally biased region" description="Low complexity" evidence="6">
    <location>
        <begin position="165"/>
        <end position="184"/>
    </location>
</feature>
<dbReference type="CTD" id="9656"/>
<feature type="compositionally biased region" description="Polar residues" evidence="6">
    <location>
        <begin position="526"/>
        <end position="541"/>
    </location>
</feature>
<keyword evidence="7" id="KW-1185">Reference proteome</keyword>
<feature type="compositionally biased region" description="Basic and acidic residues" evidence="6">
    <location>
        <begin position="907"/>
        <end position="921"/>
    </location>
</feature>
<accession>A0A7F8RUV8</accession>
<feature type="compositionally biased region" description="Polar residues" evidence="6">
    <location>
        <begin position="224"/>
        <end position="235"/>
    </location>
</feature>
<dbReference type="OrthoDB" id="342264at2759"/>
<reference evidence="8" key="1">
    <citation type="submission" date="2025-08" db="UniProtKB">
        <authorList>
            <consortium name="RefSeq"/>
        </authorList>
    </citation>
    <scope>IDENTIFICATION</scope>
    <source>
        <tissue evidence="8">Liver</tissue>
    </source>
</reference>
<dbReference type="KEGG" id="lww:115944848"/>
<dbReference type="Proteomes" id="UP000245341">
    <property type="component" value="Unplaced"/>
</dbReference>
<feature type="compositionally biased region" description="Low complexity" evidence="6">
    <location>
        <begin position="510"/>
        <end position="523"/>
    </location>
</feature>
<feature type="compositionally biased region" description="Basic and acidic residues" evidence="6">
    <location>
        <begin position="888"/>
        <end position="900"/>
    </location>
</feature>
<dbReference type="GO" id="GO:0005634">
    <property type="term" value="C:nucleus"/>
    <property type="evidence" value="ECO:0007669"/>
    <property type="project" value="UniProtKB-SubCell"/>
</dbReference>
<feature type="region of interest" description="Disordered" evidence="6">
    <location>
        <begin position="110"/>
        <end position="822"/>
    </location>
</feature>
<dbReference type="GO" id="GO:0006281">
    <property type="term" value="P:DNA repair"/>
    <property type="evidence" value="ECO:0007669"/>
    <property type="project" value="UniProtKB-KW"/>
</dbReference>
<dbReference type="AlphaFoldDB" id="A0A7F8RUV8"/>
<gene>
    <name evidence="8" type="primary">MDC1</name>
</gene>
<evidence type="ECO:0000313" key="8">
    <source>
        <dbReference type="RefSeq" id="XP_030897041.1"/>
    </source>
</evidence>
<feature type="compositionally biased region" description="Low complexity" evidence="6">
    <location>
        <begin position="594"/>
        <end position="607"/>
    </location>
</feature>
<evidence type="ECO:0000256" key="5">
    <source>
        <dbReference type="ARBA" id="ARBA00023242"/>
    </source>
</evidence>
<dbReference type="RefSeq" id="XP_030897041.1">
    <property type="nucleotide sequence ID" value="XM_031041181.1"/>
</dbReference>
<feature type="compositionally biased region" description="Basic and acidic residues" evidence="6">
    <location>
        <begin position="24"/>
        <end position="47"/>
    </location>
</feature>
<feature type="compositionally biased region" description="Pro residues" evidence="6">
    <location>
        <begin position="474"/>
        <end position="483"/>
    </location>
</feature>
<proteinExistence type="predicted"/>
<comment type="subcellular location">
    <subcellularLocation>
        <location evidence="1">Nucleus</location>
    </subcellularLocation>
</comment>
<organism evidence="7 8">
    <name type="scientific">Leptonychotes weddellii</name>
    <name type="common">Weddell seal</name>
    <name type="synonym">Otaria weddellii</name>
    <dbReference type="NCBI Taxonomy" id="9713"/>
    <lineage>
        <taxon>Eukaryota</taxon>
        <taxon>Metazoa</taxon>
        <taxon>Chordata</taxon>
        <taxon>Craniata</taxon>
        <taxon>Vertebrata</taxon>
        <taxon>Euteleostomi</taxon>
        <taxon>Mammalia</taxon>
        <taxon>Eutheria</taxon>
        <taxon>Laurasiatheria</taxon>
        <taxon>Carnivora</taxon>
        <taxon>Caniformia</taxon>
        <taxon>Pinnipedia</taxon>
        <taxon>Phocidae</taxon>
        <taxon>Monachinae</taxon>
        <taxon>Lobodontini</taxon>
        <taxon>Leptonychotes</taxon>
    </lineage>
</organism>
<sequence>MQTVEKDMGTPREAAEGVAPERGLLNRETKNLPAEERDVTGEEELTRGRQVLARDNQGQESDPKVKSTGIKRNMESLNIEMEIPREVQEEEIGKQTPAREIFEREAKKLVLERGGEPSGLGVEIPEVKLERGPQRGETEKGSQDKEGQASSLTPEPRAGTGDHQGLASAPGASGSQSGGAPMSPRRQQRGHLTCKMPSAEKSSVGDQESADACLPPAVPEASTPHHNTLLSQSQKHPVPLPFLSPSPSSLEPIPRTRQNGNQEVLETPLSSEMEPLHPKSKVRLRGSSRKTPSAVSSLALEPHSTIPTDQPLSPELTSRVTRGRTRRSSVKTSEPVVPSAPELQTSTSKDQPVTRESTSRVTRGRAHRFSVKTPELVVPIVPEVQPSTSREQPLTAELISQGRTRKSVKTPAPVVSTATQGRAHRSSVKTPKPVIPTAPELQPSTSKDQPVTPEPTSQVTWGRTRRSSVKTPEPTVPTVPEPQPSTSRDQSVISEPTSGAAHSRTHRSSVKTPEPVVPTAPEVQPSIPTDQPVTPEPTSRVTWGRTRRSSVKTSEPTVPTVPELQPSTSKDQPVITGPISGATHSRTHRSSVKTPEPIIPTAPEIQPSIPTDQPVIPKPTSRGRTSRSSVKTPEPVVPTAPELQPTTPRGQPVTPKRTSRGRTSRSSVKTPEPIAPTAPELQPSVSTDERVTPEATSRATRGRTRRSFVKLPQPTEPTAPDLESLTPTDQLVIPKAQDSQDKTLRSSTISAVPVLTTPEFQSPVPTDQPIPPEHIPQASCSRRLRATRKHESLTAPIVREPYSALPEPKSRSSRNQRQGTVRVVESLRTIPKPAFAQLPEAPTHTTQIQKVEAAGRSEFTPEPLPKASQTRKRPLATVDSPPLQKRLQRGEVTRKTVFLKEEEEDPMERPRKEEVRRGPGP</sequence>
<feature type="compositionally biased region" description="Polar residues" evidence="6">
    <location>
        <begin position="488"/>
        <end position="497"/>
    </location>
</feature>